<name>D5ERB1_CORAD</name>
<dbReference type="Proteomes" id="UP000000925">
    <property type="component" value="Chromosome"/>
</dbReference>
<dbReference type="InterPro" id="IPR027417">
    <property type="entry name" value="P-loop_NTPase"/>
</dbReference>
<evidence type="ECO:0000313" key="6">
    <source>
        <dbReference type="EMBL" id="ADE55955.1"/>
    </source>
</evidence>
<evidence type="ECO:0000256" key="3">
    <source>
        <dbReference type="ARBA" id="ARBA00022840"/>
    </source>
</evidence>
<dbReference type="PANTHER" id="PTHR24220">
    <property type="entry name" value="IMPORT ATP-BINDING PROTEIN"/>
    <property type="match status" value="1"/>
</dbReference>
<dbReference type="AlphaFoldDB" id="D5ERB1"/>
<organism evidence="6 7">
    <name type="scientific">Coraliomargarita akajimensis (strain DSM 45221 / IAM 15411 / JCM 23193 / KCTC 12865 / 04OKA010-24)</name>
    <dbReference type="NCBI Taxonomy" id="583355"/>
    <lineage>
        <taxon>Bacteria</taxon>
        <taxon>Pseudomonadati</taxon>
        <taxon>Verrucomicrobiota</taxon>
        <taxon>Opitutia</taxon>
        <taxon>Puniceicoccales</taxon>
        <taxon>Coraliomargaritaceae</taxon>
        <taxon>Coraliomargarita</taxon>
    </lineage>
</organism>
<dbReference type="GO" id="GO:0098796">
    <property type="term" value="C:membrane protein complex"/>
    <property type="evidence" value="ECO:0007669"/>
    <property type="project" value="UniProtKB-ARBA"/>
</dbReference>
<dbReference type="PROSITE" id="PS50893">
    <property type="entry name" value="ABC_TRANSPORTER_2"/>
    <property type="match status" value="1"/>
</dbReference>
<reference evidence="6 7" key="1">
    <citation type="journal article" date="2010" name="Stand. Genomic Sci.">
        <title>Complete genome sequence of Coraliomargarita akajimensis type strain (04OKA010-24).</title>
        <authorList>
            <person name="Mavromatis K."/>
            <person name="Abt B."/>
            <person name="Brambilla E."/>
            <person name="Lapidus A."/>
            <person name="Copeland A."/>
            <person name="Deshpande S."/>
            <person name="Nolan M."/>
            <person name="Lucas S."/>
            <person name="Tice H."/>
            <person name="Cheng J.F."/>
            <person name="Han C."/>
            <person name="Detter J.C."/>
            <person name="Woyke T."/>
            <person name="Goodwin L."/>
            <person name="Pitluck S."/>
            <person name="Held B."/>
            <person name="Brettin T."/>
            <person name="Tapia R."/>
            <person name="Ivanova N."/>
            <person name="Mikhailova N."/>
            <person name="Pati A."/>
            <person name="Liolios K."/>
            <person name="Chen A."/>
            <person name="Palaniappan K."/>
            <person name="Land M."/>
            <person name="Hauser L."/>
            <person name="Chang Y.J."/>
            <person name="Jeffries C.D."/>
            <person name="Rohde M."/>
            <person name="Goker M."/>
            <person name="Bristow J."/>
            <person name="Eisen J.A."/>
            <person name="Markowitz V."/>
            <person name="Hugenholtz P."/>
            <person name="Klenk H.P."/>
            <person name="Kyrpides N.C."/>
        </authorList>
    </citation>
    <scope>NUCLEOTIDE SEQUENCE [LARGE SCALE GENOMIC DNA]</scope>
    <source>
        <strain evidence="7">DSM 45221 / IAM 15411 / JCM 23193 / KCTC 12865</strain>
    </source>
</reference>
<gene>
    <name evidence="6" type="ordered locus">Caka_2942</name>
</gene>
<dbReference type="GO" id="GO:0005886">
    <property type="term" value="C:plasma membrane"/>
    <property type="evidence" value="ECO:0007669"/>
    <property type="project" value="TreeGrafter"/>
</dbReference>
<dbReference type="SUPFAM" id="SSF52540">
    <property type="entry name" value="P-loop containing nucleoside triphosphate hydrolases"/>
    <property type="match status" value="1"/>
</dbReference>
<dbReference type="GO" id="GO:0005524">
    <property type="term" value="F:ATP binding"/>
    <property type="evidence" value="ECO:0007669"/>
    <property type="project" value="UniProtKB-KW"/>
</dbReference>
<dbReference type="InterPro" id="IPR017911">
    <property type="entry name" value="MacB-like_ATP-bd"/>
</dbReference>
<dbReference type="SMART" id="SM00382">
    <property type="entry name" value="AAA"/>
    <property type="match status" value="1"/>
</dbReference>
<dbReference type="InterPro" id="IPR015854">
    <property type="entry name" value="ABC_transpr_LolD-like"/>
</dbReference>
<dbReference type="eggNOG" id="COG1136">
    <property type="taxonomic scope" value="Bacteria"/>
</dbReference>
<dbReference type="Pfam" id="PF00005">
    <property type="entry name" value="ABC_tran"/>
    <property type="match status" value="1"/>
</dbReference>
<evidence type="ECO:0000256" key="1">
    <source>
        <dbReference type="ARBA" id="ARBA00022448"/>
    </source>
</evidence>
<dbReference type="InterPro" id="IPR017871">
    <property type="entry name" value="ABC_transporter-like_CS"/>
</dbReference>
<protein>
    <submittedName>
        <fullName evidence="6">ABC transporter related protein</fullName>
    </submittedName>
</protein>
<evidence type="ECO:0000256" key="4">
    <source>
        <dbReference type="ARBA" id="ARBA00038388"/>
    </source>
</evidence>
<dbReference type="Gene3D" id="3.40.50.300">
    <property type="entry name" value="P-loop containing nucleotide triphosphate hydrolases"/>
    <property type="match status" value="1"/>
</dbReference>
<dbReference type="InterPro" id="IPR003593">
    <property type="entry name" value="AAA+_ATPase"/>
</dbReference>
<keyword evidence="3" id="KW-0067">ATP-binding</keyword>
<dbReference type="KEGG" id="caa:Caka_2942"/>
<dbReference type="PROSITE" id="PS00211">
    <property type="entry name" value="ABC_TRANSPORTER_1"/>
    <property type="match status" value="1"/>
</dbReference>
<comment type="similarity">
    <text evidence="4">Belongs to the ABC transporter superfamily. Macrolide exporter (TC 3.A.1.122) family.</text>
</comment>
<dbReference type="CDD" id="cd03255">
    <property type="entry name" value="ABC_MJ0796_LolCDE_FtsE"/>
    <property type="match status" value="1"/>
</dbReference>
<keyword evidence="7" id="KW-1185">Reference proteome</keyword>
<dbReference type="GO" id="GO:0016887">
    <property type="term" value="F:ATP hydrolysis activity"/>
    <property type="evidence" value="ECO:0007669"/>
    <property type="project" value="InterPro"/>
</dbReference>
<dbReference type="STRING" id="583355.Caka_2942"/>
<feature type="domain" description="ABC transporter" evidence="5">
    <location>
        <begin position="13"/>
        <end position="232"/>
    </location>
</feature>
<keyword evidence="1" id="KW-0813">Transport</keyword>
<dbReference type="HOGENOM" id="CLU_000604_1_22_0"/>
<dbReference type="GO" id="GO:0022857">
    <property type="term" value="F:transmembrane transporter activity"/>
    <property type="evidence" value="ECO:0007669"/>
    <property type="project" value="UniProtKB-ARBA"/>
</dbReference>
<evidence type="ECO:0000256" key="2">
    <source>
        <dbReference type="ARBA" id="ARBA00022741"/>
    </source>
</evidence>
<dbReference type="PANTHER" id="PTHR24220:SF86">
    <property type="entry name" value="ABC TRANSPORTER ABCH.1"/>
    <property type="match status" value="1"/>
</dbReference>
<accession>D5ERB1</accession>
<dbReference type="FunFam" id="3.40.50.300:FF:000032">
    <property type="entry name" value="Export ABC transporter ATP-binding protein"/>
    <property type="match status" value="1"/>
</dbReference>
<evidence type="ECO:0000313" key="7">
    <source>
        <dbReference type="Proteomes" id="UP000000925"/>
    </source>
</evidence>
<sequence length="232" mass="26417">MMMQDRSHESSMIHLKRITKRYHMGEHTVHALHPLDIRFHAGQFVAIVGPSGSGKSTMLNILGLLDQPSDGEYWLDGQNVADLPDNQISHIRCRKIGFIFQSFNLFPSMSVLDNVCVPMMYAERPKAEMHERAHKLLDRLGLKGRSHHKPTELSGGQRQRVAIARSLANDPPVLLADEPTGNLDEKTGEEVMEIFRELRSEGRSIIMVTHNPEYEHEVDRTVEIHDGRVTRE</sequence>
<dbReference type="EMBL" id="CP001998">
    <property type="protein sequence ID" value="ADE55955.1"/>
    <property type="molecule type" value="Genomic_DNA"/>
</dbReference>
<keyword evidence="2" id="KW-0547">Nucleotide-binding</keyword>
<proteinExistence type="inferred from homology"/>
<dbReference type="InterPro" id="IPR003439">
    <property type="entry name" value="ABC_transporter-like_ATP-bd"/>
</dbReference>
<evidence type="ECO:0000259" key="5">
    <source>
        <dbReference type="PROSITE" id="PS50893"/>
    </source>
</evidence>